<keyword evidence="3" id="KW-1185">Reference proteome</keyword>
<organism evidence="2 3">
    <name type="scientific">Diaporthe ampelina</name>
    <dbReference type="NCBI Taxonomy" id="1214573"/>
    <lineage>
        <taxon>Eukaryota</taxon>
        <taxon>Fungi</taxon>
        <taxon>Dikarya</taxon>
        <taxon>Ascomycota</taxon>
        <taxon>Pezizomycotina</taxon>
        <taxon>Sordariomycetes</taxon>
        <taxon>Sordariomycetidae</taxon>
        <taxon>Diaporthales</taxon>
        <taxon>Diaporthaceae</taxon>
        <taxon>Diaporthe</taxon>
    </lineage>
</organism>
<dbReference type="Pfam" id="PF25581">
    <property type="entry name" value="AsqO_C"/>
    <property type="match status" value="1"/>
</dbReference>
<evidence type="ECO:0000313" key="2">
    <source>
        <dbReference type="EMBL" id="KKY39810.1"/>
    </source>
</evidence>
<reference evidence="2 3" key="1">
    <citation type="submission" date="2015-05" db="EMBL/GenBank/DDBJ databases">
        <title>Distinctive expansion of gene families associated with plant cell wall degradation and secondary metabolism in the genomes of grapevine trunk pathogens.</title>
        <authorList>
            <person name="Lawrence D.P."/>
            <person name="Travadon R."/>
            <person name="Rolshausen P.E."/>
            <person name="Baumgartner K."/>
        </authorList>
    </citation>
    <scope>NUCLEOTIDE SEQUENCE [LARGE SCALE GENOMIC DNA]</scope>
    <source>
        <strain evidence="2">DA912</strain>
    </source>
</reference>
<dbReference type="OrthoDB" id="5344254at2759"/>
<dbReference type="STRING" id="1214573.A0A0G2IGM8"/>
<reference evidence="2 3" key="2">
    <citation type="submission" date="2015-05" db="EMBL/GenBank/DDBJ databases">
        <authorList>
            <person name="Morales-Cruz A."/>
            <person name="Amrine K.C."/>
            <person name="Cantu D."/>
        </authorList>
    </citation>
    <scope>NUCLEOTIDE SEQUENCE [LARGE SCALE GENOMIC DNA]</scope>
    <source>
        <strain evidence="2">DA912</strain>
    </source>
</reference>
<gene>
    <name evidence="2" type="ORF">UCDDA912_g00125</name>
</gene>
<comment type="caution">
    <text evidence="2">The sequence shown here is derived from an EMBL/GenBank/DDBJ whole genome shotgun (WGS) entry which is preliminary data.</text>
</comment>
<dbReference type="InterPro" id="IPR057722">
    <property type="entry name" value="AsqO/PenF-like_C"/>
</dbReference>
<dbReference type="Pfam" id="PF26639">
    <property type="entry name" value="Het-6_barrel"/>
    <property type="match status" value="1"/>
</dbReference>
<dbReference type="AlphaFoldDB" id="A0A0G2IGM8"/>
<accession>A0A0G2IGM8</accession>
<dbReference type="EMBL" id="LCUC01000007">
    <property type="protein sequence ID" value="KKY39810.1"/>
    <property type="molecule type" value="Genomic_DNA"/>
</dbReference>
<dbReference type="Proteomes" id="UP000034680">
    <property type="component" value="Unassembled WGS sequence"/>
</dbReference>
<protein>
    <recommendedName>
        <fullName evidence="1">AsqO/PenF-like C-terminal domain-containing protein</fullName>
    </recommendedName>
</protein>
<evidence type="ECO:0000259" key="1">
    <source>
        <dbReference type="Pfam" id="PF25581"/>
    </source>
</evidence>
<proteinExistence type="predicted"/>
<feature type="domain" description="AsqO/PenF-like C-terminal" evidence="1">
    <location>
        <begin position="57"/>
        <end position="182"/>
    </location>
</feature>
<sequence length="187" mass="20463">MKGDVVAVLVGCSVPVILRNTAGTEEYEIVGEAFMPGFMNGEAIGGNKALSYKPLKEEVGTWYRGHAQVGDYSLVWFDALAKDGTEHSLSWVTEHLLVVYQSCQSQSILARPWGDNRASPPKPRLPAPPGYEIHHDLGDGRVFVANFTTEADQMSTYTYKRVVGSVVGGFEGEEQHTGPPLRGAFQY</sequence>
<evidence type="ECO:0000313" key="3">
    <source>
        <dbReference type="Proteomes" id="UP000034680"/>
    </source>
</evidence>
<name>A0A0G2IGM8_9PEZI</name>